<dbReference type="InterPro" id="IPR013343">
    <property type="entry name" value="CRISPR-assoc_prot_Cas4"/>
</dbReference>
<evidence type="ECO:0000256" key="5">
    <source>
        <dbReference type="ARBA" id="ARBA00022722"/>
    </source>
</evidence>
<evidence type="ECO:0000256" key="12">
    <source>
        <dbReference type="ARBA" id="ARBA00023211"/>
    </source>
</evidence>
<keyword evidence="7 13" id="KW-0378">Hydrolase</keyword>
<keyword evidence="12 13" id="KW-0464">Manganese</keyword>
<proteinExistence type="inferred from homology"/>
<dbReference type="InterPro" id="IPR022765">
    <property type="entry name" value="Dna2/Cas4_DUF83"/>
</dbReference>
<comment type="caution">
    <text evidence="15">The sequence shown here is derived from an EMBL/GenBank/DDBJ whole genome shotgun (WGS) entry which is preliminary data.</text>
</comment>
<keyword evidence="8 13" id="KW-0269">Exonuclease</keyword>
<evidence type="ECO:0000259" key="14">
    <source>
        <dbReference type="Pfam" id="PF01930"/>
    </source>
</evidence>
<dbReference type="PANTHER" id="PTHR36531:SF6">
    <property type="entry name" value="DNA REPLICATION ATP-DEPENDENT HELICASE_NUCLEASE DNA2"/>
    <property type="match status" value="1"/>
</dbReference>
<comment type="function">
    <text evidence="13">CRISPR (clustered regularly interspaced short palindromic repeat) is an adaptive immune system that provides protection against mobile genetic elements (viruses, transposable elements and conjugative plasmids). CRISPR clusters contain sequences complementary to antecedent mobile elements and target invading nucleic acids. CRISPR clusters are transcribed and processed into CRISPR RNA (crRNA).</text>
</comment>
<dbReference type="InterPro" id="IPR051827">
    <property type="entry name" value="Cas4_exonuclease"/>
</dbReference>
<evidence type="ECO:0000256" key="10">
    <source>
        <dbReference type="ARBA" id="ARBA00023014"/>
    </source>
</evidence>
<dbReference type="GO" id="GO:0051607">
    <property type="term" value="P:defense response to virus"/>
    <property type="evidence" value="ECO:0007669"/>
    <property type="project" value="UniProtKB-KW"/>
</dbReference>
<dbReference type="Pfam" id="PF01930">
    <property type="entry name" value="Cas_Cas4"/>
    <property type="match status" value="1"/>
</dbReference>
<keyword evidence="6 13" id="KW-0479">Metal-binding</keyword>
<reference evidence="15" key="1">
    <citation type="journal article" date="2020" name="mSystems">
        <title>Genome- and Community-Level Interaction Insights into Carbon Utilization and Element Cycling Functions of Hydrothermarchaeota in Hydrothermal Sediment.</title>
        <authorList>
            <person name="Zhou Z."/>
            <person name="Liu Y."/>
            <person name="Xu W."/>
            <person name="Pan J."/>
            <person name="Luo Z.H."/>
            <person name="Li M."/>
        </authorList>
    </citation>
    <scope>NUCLEOTIDE SEQUENCE [LARGE SCALE GENOMIC DNA]</scope>
    <source>
        <strain evidence="15">SpSt-767</strain>
    </source>
</reference>
<dbReference type="EMBL" id="DTGR01000065">
    <property type="protein sequence ID" value="HHS28883.1"/>
    <property type="molecule type" value="Genomic_DNA"/>
</dbReference>
<feature type="domain" description="DUF83" evidence="14">
    <location>
        <begin position="22"/>
        <end position="195"/>
    </location>
</feature>
<keyword evidence="11 13" id="KW-0051">Antiviral defense</keyword>
<evidence type="ECO:0000256" key="1">
    <source>
        <dbReference type="ARBA" id="ARBA00001966"/>
    </source>
</evidence>
<comment type="cofactor">
    <cofactor evidence="1">
        <name>[4Fe-4S] cluster</name>
        <dbReference type="ChEBI" id="CHEBI:49883"/>
    </cofactor>
</comment>
<evidence type="ECO:0000256" key="6">
    <source>
        <dbReference type="ARBA" id="ARBA00022723"/>
    </source>
</evidence>
<dbReference type="GO" id="GO:0004527">
    <property type="term" value="F:exonuclease activity"/>
    <property type="evidence" value="ECO:0007669"/>
    <property type="project" value="UniProtKB-KW"/>
</dbReference>
<dbReference type="EC" id="3.1.12.1" evidence="3 13"/>
<protein>
    <recommendedName>
        <fullName evidence="4 13">CRISPR-associated exonuclease Cas4</fullName>
        <ecNumber evidence="3 13">3.1.12.1</ecNumber>
    </recommendedName>
</protein>
<evidence type="ECO:0000313" key="15">
    <source>
        <dbReference type="EMBL" id="HHS28883.1"/>
    </source>
</evidence>
<sequence length="218" mass="25467">MAADDLQEPEQDWQDHDLVPISAIQHFSYCPRQAALIHLEMVWDENLYTMRGRFVHESVDEPGYEHQEGIRVERALPLWSRRWGLVGKADLVEFHGETPYPVDFKHGPRRRKEHDDLQLCAQAVCLEDMTGQDVPRGAIYHATSRHRREVEIDADVRHRLAQILTEMRRWWLDQTLPPPPNDKRCRHCSLQASCLPGAMAEPRRLERLAARTFLPEDP</sequence>
<organism evidence="15">
    <name type="scientific">Desulfobacca acetoxidans</name>
    <dbReference type="NCBI Taxonomy" id="60893"/>
    <lineage>
        <taxon>Bacteria</taxon>
        <taxon>Pseudomonadati</taxon>
        <taxon>Thermodesulfobacteriota</taxon>
        <taxon>Desulfobaccia</taxon>
        <taxon>Desulfobaccales</taxon>
        <taxon>Desulfobaccaceae</taxon>
        <taxon>Desulfobacca</taxon>
    </lineage>
</organism>
<accession>A0A7V6DP56</accession>
<evidence type="ECO:0000256" key="2">
    <source>
        <dbReference type="ARBA" id="ARBA00009189"/>
    </source>
</evidence>
<dbReference type="GO" id="GO:0051536">
    <property type="term" value="F:iron-sulfur cluster binding"/>
    <property type="evidence" value="ECO:0007669"/>
    <property type="project" value="UniProtKB-KW"/>
</dbReference>
<name>A0A7V6DP56_9BACT</name>
<evidence type="ECO:0000256" key="13">
    <source>
        <dbReference type="RuleBase" id="RU365022"/>
    </source>
</evidence>
<dbReference type="InterPro" id="IPR011604">
    <property type="entry name" value="PDDEXK-like_dom_sf"/>
</dbReference>
<evidence type="ECO:0000256" key="9">
    <source>
        <dbReference type="ARBA" id="ARBA00023004"/>
    </source>
</evidence>
<dbReference type="Gene3D" id="3.90.320.10">
    <property type="match status" value="1"/>
</dbReference>
<evidence type="ECO:0000256" key="4">
    <source>
        <dbReference type="ARBA" id="ARBA00020049"/>
    </source>
</evidence>
<comment type="cofactor">
    <cofactor evidence="13">
        <name>Mg(2+)</name>
        <dbReference type="ChEBI" id="CHEBI:18420"/>
    </cofactor>
    <cofactor evidence="13">
        <name>Mn(2+)</name>
        <dbReference type="ChEBI" id="CHEBI:29035"/>
    </cofactor>
    <text evidence="13">Mg(2+) or Mn(2+) required for ssDNA cleavage activity.</text>
</comment>
<keyword evidence="5 13" id="KW-0540">Nuclease</keyword>
<dbReference type="GO" id="GO:0046872">
    <property type="term" value="F:metal ion binding"/>
    <property type="evidence" value="ECO:0007669"/>
    <property type="project" value="UniProtKB-KW"/>
</dbReference>
<evidence type="ECO:0000256" key="3">
    <source>
        <dbReference type="ARBA" id="ARBA00012768"/>
    </source>
</evidence>
<comment type="cofactor">
    <cofactor evidence="13">
        <name>iron-sulfur cluster</name>
        <dbReference type="ChEBI" id="CHEBI:30408"/>
    </cofactor>
</comment>
<evidence type="ECO:0000256" key="8">
    <source>
        <dbReference type="ARBA" id="ARBA00022839"/>
    </source>
</evidence>
<dbReference type="PANTHER" id="PTHR36531">
    <property type="entry name" value="CRISPR-ASSOCIATED EXONUCLEASE CAS4"/>
    <property type="match status" value="1"/>
</dbReference>
<keyword evidence="9 13" id="KW-0408">Iron</keyword>
<gene>
    <name evidence="15" type="primary">cas4</name>
    <name evidence="15" type="ORF">ENV52_04195</name>
</gene>
<evidence type="ECO:0000256" key="11">
    <source>
        <dbReference type="ARBA" id="ARBA00023118"/>
    </source>
</evidence>
<keyword evidence="10 13" id="KW-0411">Iron-sulfur</keyword>
<evidence type="ECO:0000256" key="7">
    <source>
        <dbReference type="ARBA" id="ARBA00022801"/>
    </source>
</evidence>
<comment type="similarity">
    <text evidence="2 13">Belongs to the CRISPR-associated exonuclease Cas4 family.</text>
</comment>
<dbReference type="AlphaFoldDB" id="A0A7V6DP56"/>
<dbReference type="NCBIfam" id="TIGR00372">
    <property type="entry name" value="cas4"/>
    <property type="match status" value="1"/>
</dbReference>